<dbReference type="EMBL" id="CAAE01015019">
    <property type="protein sequence ID" value="CAG10564.1"/>
    <property type="molecule type" value="Genomic_DNA"/>
</dbReference>
<dbReference type="PROSITE" id="PS01036">
    <property type="entry name" value="HSP70_3"/>
    <property type="match status" value="1"/>
</dbReference>
<feature type="non-terminal residue" evidence="8">
    <location>
        <position position="892"/>
    </location>
</feature>
<proteinExistence type="inferred from homology"/>
<comment type="subcellular location">
    <subcellularLocation>
        <location evidence="1">Cytoplasm</location>
    </subcellularLocation>
</comment>
<evidence type="ECO:0000313" key="8">
    <source>
        <dbReference type="EMBL" id="CAG10564.1"/>
    </source>
</evidence>
<dbReference type="InterPro" id="IPR018181">
    <property type="entry name" value="Heat_shock_70_CS"/>
</dbReference>
<dbReference type="FunFam" id="3.90.640.10:FF:000004">
    <property type="entry name" value="Heat shock 70 kDa protein 4"/>
    <property type="match status" value="1"/>
</dbReference>
<gene>
    <name evidence="8" type="ORF">GSTENG00032245001</name>
</gene>
<evidence type="ECO:0000256" key="3">
    <source>
        <dbReference type="ARBA" id="ARBA00022490"/>
    </source>
</evidence>
<keyword evidence="6" id="KW-0067">ATP-binding</keyword>
<protein>
    <submittedName>
        <fullName evidence="8">Chromosome 10 SCAF15019, whole genome shotgun sequence</fullName>
    </submittedName>
</protein>
<reference evidence="8" key="2">
    <citation type="submission" date="2004-02" db="EMBL/GenBank/DDBJ databases">
        <authorList>
            <consortium name="Genoscope"/>
            <consortium name="Whitehead Institute Centre for Genome Research"/>
        </authorList>
    </citation>
    <scope>NUCLEOTIDE SEQUENCE</scope>
</reference>
<evidence type="ECO:0000256" key="6">
    <source>
        <dbReference type="ARBA" id="ARBA00022840"/>
    </source>
</evidence>
<dbReference type="InterPro" id="IPR043129">
    <property type="entry name" value="ATPase_NBD"/>
</dbReference>
<dbReference type="SUPFAM" id="SSF53067">
    <property type="entry name" value="Actin-like ATPase domain"/>
    <property type="match status" value="2"/>
</dbReference>
<evidence type="ECO:0000256" key="2">
    <source>
        <dbReference type="ARBA" id="ARBA00007381"/>
    </source>
</evidence>
<dbReference type="Gene3D" id="2.60.34.10">
    <property type="entry name" value="Substrate Binding Domain Of DNAk, Chain A, domain 1"/>
    <property type="match status" value="1"/>
</dbReference>
<dbReference type="GO" id="GO:0005524">
    <property type="term" value="F:ATP binding"/>
    <property type="evidence" value="ECO:0007669"/>
    <property type="project" value="UniProtKB-KW"/>
</dbReference>
<dbReference type="OrthoDB" id="434160at2759"/>
<dbReference type="InterPro" id="IPR013126">
    <property type="entry name" value="Hsp_70_fam"/>
</dbReference>
<dbReference type="FunFam" id="3.30.420.40:FF:000767">
    <property type="entry name" value="Heat shock protein 70 (HSP70)-4, putative"/>
    <property type="match status" value="2"/>
</dbReference>
<dbReference type="GO" id="GO:0005634">
    <property type="term" value="C:nucleus"/>
    <property type="evidence" value="ECO:0007669"/>
    <property type="project" value="TreeGrafter"/>
</dbReference>
<dbReference type="InterPro" id="IPR029047">
    <property type="entry name" value="HSP70_peptide-bd_sf"/>
</dbReference>
<dbReference type="Gene3D" id="3.30.420.40">
    <property type="match status" value="2"/>
</dbReference>
<dbReference type="GO" id="GO:0140662">
    <property type="term" value="F:ATP-dependent protein folding chaperone"/>
    <property type="evidence" value="ECO:0007669"/>
    <property type="project" value="InterPro"/>
</dbReference>
<dbReference type="KEGG" id="tng:GSTEN00032245G001"/>
<keyword evidence="3" id="KW-0963">Cytoplasm</keyword>
<evidence type="ECO:0000256" key="7">
    <source>
        <dbReference type="SAM" id="MobiDB-lite"/>
    </source>
</evidence>
<dbReference type="Gene3D" id="3.90.640.10">
    <property type="entry name" value="Actin, Chain A, domain 4"/>
    <property type="match status" value="1"/>
</dbReference>
<feature type="compositionally biased region" description="Low complexity" evidence="7">
    <location>
        <begin position="605"/>
        <end position="618"/>
    </location>
</feature>
<comment type="similarity">
    <text evidence="2">Belongs to the heat shock protein 70 family.</text>
</comment>
<dbReference type="PANTHER" id="PTHR45639:SF5">
    <property type="entry name" value="HEAT SHOCK 70 KDA PROTEIN 4L"/>
    <property type="match status" value="1"/>
</dbReference>
<reference evidence="8" key="1">
    <citation type="journal article" date="2004" name="Nature">
        <title>Genome duplication in the teleost fish Tetraodon nigroviridis reveals the early vertebrate proto-karyotype.</title>
        <authorList>
            <person name="Jaillon O."/>
            <person name="Aury J.-M."/>
            <person name="Brunet F."/>
            <person name="Petit J.-L."/>
            <person name="Stange-Thomann N."/>
            <person name="Mauceli E."/>
            <person name="Bouneau L."/>
            <person name="Fischer C."/>
            <person name="Ozouf-Costaz C."/>
            <person name="Bernot A."/>
            <person name="Nicaud S."/>
            <person name="Jaffe D."/>
            <person name="Fisher S."/>
            <person name="Lutfalla G."/>
            <person name="Dossat C."/>
            <person name="Segurens B."/>
            <person name="Dasilva C."/>
            <person name="Salanoubat M."/>
            <person name="Levy M."/>
            <person name="Boudet N."/>
            <person name="Castellano S."/>
            <person name="Anthouard V."/>
            <person name="Jubin C."/>
            <person name="Castelli V."/>
            <person name="Katinka M."/>
            <person name="Vacherie B."/>
            <person name="Biemont C."/>
            <person name="Skalli Z."/>
            <person name="Cattolico L."/>
            <person name="Poulain J."/>
            <person name="De Berardinis V."/>
            <person name="Cruaud C."/>
            <person name="Duprat S."/>
            <person name="Brottier P."/>
            <person name="Coutanceau J.-P."/>
            <person name="Gouzy J."/>
            <person name="Parra G."/>
            <person name="Lardier G."/>
            <person name="Chapple C."/>
            <person name="McKernan K.J."/>
            <person name="McEwan P."/>
            <person name="Bosak S."/>
            <person name="Kellis M."/>
            <person name="Volff J.-N."/>
            <person name="Guigo R."/>
            <person name="Zody M.C."/>
            <person name="Mesirov J."/>
            <person name="Lindblad-Toh K."/>
            <person name="Birren B."/>
            <person name="Nusbaum C."/>
            <person name="Kahn D."/>
            <person name="Robinson-Rechavi M."/>
            <person name="Laudet V."/>
            <person name="Schachter V."/>
            <person name="Quetier F."/>
            <person name="Saurin W."/>
            <person name="Scarpelli C."/>
            <person name="Wincker P."/>
            <person name="Lander E.S."/>
            <person name="Weissenbach J."/>
            <person name="Roest Crollius H."/>
        </authorList>
    </citation>
    <scope>NUCLEOTIDE SEQUENCE [LARGE SCALE GENOMIC DNA]</scope>
</reference>
<feature type="region of interest" description="Disordered" evidence="7">
    <location>
        <begin position="579"/>
        <end position="642"/>
    </location>
</feature>
<dbReference type="InterPro" id="IPR029048">
    <property type="entry name" value="HSP70_C_sf"/>
</dbReference>
<dbReference type="Pfam" id="PF00012">
    <property type="entry name" value="HSP70"/>
    <property type="match status" value="3"/>
</dbReference>
<accession>Q4RM18</accession>
<dbReference type="FunFam" id="3.30.420.40:FF:000171">
    <property type="entry name" value="Heat shock 70 kDa protein 4"/>
    <property type="match status" value="1"/>
</dbReference>
<dbReference type="FunFam" id="1.20.1270.10:FF:000002">
    <property type="entry name" value="Heat shock 70 kDa protein 4"/>
    <property type="match status" value="1"/>
</dbReference>
<dbReference type="FunFam" id="2.60.34.10:FF:000030">
    <property type="entry name" value="Heat shock protein family A (Hsp70) member 4 like"/>
    <property type="match status" value="1"/>
</dbReference>
<dbReference type="Gene3D" id="1.20.1270.10">
    <property type="match status" value="1"/>
</dbReference>
<dbReference type="PANTHER" id="PTHR45639">
    <property type="entry name" value="HSC70CB, ISOFORM G-RELATED"/>
    <property type="match status" value="1"/>
</dbReference>
<dbReference type="FunFam" id="3.30.30.30:FF:000002">
    <property type="entry name" value="Heat shock 70 kDa protein 4"/>
    <property type="match status" value="1"/>
</dbReference>
<dbReference type="PRINTS" id="PR00301">
    <property type="entry name" value="HEATSHOCK70"/>
</dbReference>
<name>Q4RM18_TETNG</name>
<organism evidence="8">
    <name type="scientific">Tetraodon nigroviridis</name>
    <name type="common">Spotted green pufferfish</name>
    <name type="synonym">Chelonodon nigroviridis</name>
    <dbReference type="NCBI Taxonomy" id="99883"/>
    <lineage>
        <taxon>Eukaryota</taxon>
        <taxon>Metazoa</taxon>
        <taxon>Chordata</taxon>
        <taxon>Craniata</taxon>
        <taxon>Vertebrata</taxon>
        <taxon>Euteleostomi</taxon>
        <taxon>Actinopterygii</taxon>
        <taxon>Neopterygii</taxon>
        <taxon>Teleostei</taxon>
        <taxon>Neoteleostei</taxon>
        <taxon>Acanthomorphata</taxon>
        <taxon>Eupercaria</taxon>
        <taxon>Tetraodontiformes</taxon>
        <taxon>Tetradontoidea</taxon>
        <taxon>Tetraodontidae</taxon>
        <taxon>Tetraodon</taxon>
    </lineage>
</organism>
<dbReference type="FunFam" id="3.30.420.40:FF:000495">
    <property type="entry name" value="Heat shock protein 4b"/>
    <property type="match status" value="1"/>
</dbReference>
<dbReference type="SUPFAM" id="SSF100934">
    <property type="entry name" value="Heat shock protein 70kD (HSP70), C-terminal subdomain"/>
    <property type="match status" value="1"/>
</dbReference>
<dbReference type="GO" id="GO:0005829">
    <property type="term" value="C:cytosol"/>
    <property type="evidence" value="ECO:0007669"/>
    <property type="project" value="TreeGrafter"/>
</dbReference>
<keyword evidence="5" id="KW-0547">Nucleotide-binding</keyword>
<evidence type="ECO:0000256" key="5">
    <source>
        <dbReference type="ARBA" id="ARBA00022741"/>
    </source>
</evidence>
<dbReference type="Gene3D" id="3.30.30.30">
    <property type="match status" value="1"/>
</dbReference>
<dbReference type="AlphaFoldDB" id="Q4RM18"/>
<evidence type="ECO:0000256" key="1">
    <source>
        <dbReference type="ARBA" id="ARBA00004496"/>
    </source>
</evidence>
<dbReference type="SUPFAM" id="SSF100920">
    <property type="entry name" value="Heat shock protein 70kD (HSP70), peptide-binding domain"/>
    <property type="match status" value="1"/>
</dbReference>
<keyword evidence="4" id="KW-0597">Phosphoprotein</keyword>
<evidence type="ECO:0000256" key="4">
    <source>
        <dbReference type="ARBA" id="ARBA00022553"/>
    </source>
</evidence>
<sequence>MSVVGIDVGFQSCYIAVARSGGIETIANEYSDRCTPACVSLATKNRIIGNAAKSQIITNFKNTVHGFKKFHGRTFDDPFVQAEKPKLPYSLHKMANGSTGIKVRYLDDNKMFTVEQITGMLLSKLKETSEAALKKPVVDCVISVPSFFTDAERRSVFDATQIAGLNCLRLINDTTAGECLFGVVFRMAQKLEEKRRRIHFECVLLEYFHVARSDTNDLSWVTPTVALAYGIYKQDLPAPEEGPRNVVFVDMGHSSFQVSITAFNKGKLKVLAAAFDPYLGGRNFDEVLVDYFCEEFRGKYKLNVRDNPRALLRLHQECEKLKKLMSANSSNLPLNIECFMNDIDVSSRMNRSRFHMCFSVKNIKCCYRNVAHSSCFLHRGHFEEMSAQYLMRVEAPLRAALEQSKLSCDDIYAVEIVGGATRIPAIKERISRFFCKDISTTLNADEAVARGCALQCAILSPAFKVREFSITDVVPFPITLRWKSTTEDGMGECEVFTKNQAAPFSKVITFHKKEPFELEAFYSNPQELPYPDHTIGCFSIQNVAPQPDGESSKVKVKVRVNIHGIFSVSGASLIEKQKGEAEEMQIDSEPLVQNEGRPEEQVKMQVEQEGQGDQQTDENSPSSKEGPSGEKQDPAAAGSKAKVRVKSIDLPVVANSIRQLGESVLNDFVEYERQMIIQDKLVKEQNDAKNAVEEYVYDLRDKLGGVYEKYITESDSKQVTLLLEETENWLYEDGEDQPKQVYEEKLEALKRLGQPIQDRHREHEDRPRAFEELGKKLQIYMKFLDSFKQKDERFLHLSLEEMGTVEKCVNDSMSWMNSRMNAQSKLSITQDPAVKVADIITKIQVSNFRVSHISICISKFTRSLLFPGQELEDACNPVINRPKPTAEETAEV</sequence>